<comment type="caution">
    <text evidence="4">The sequence shown here is derived from an EMBL/GenBank/DDBJ whole genome shotgun (WGS) entry which is preliminary data.</text>
</comment>
<evidence type="ECO:0000313" key="4">
    <source>
        <dbReference type="EMBL" id="MCH7322318.1"/>
    </source>
</evidence>
<dbReference type="InterPro" id="IPR009057">
    <property type="entry name" value="Homeodomain-like_sf"/>
</dbReference>
<protein>
    <submittedName>
        <fullName evidence="4">TetR/AcrR family transcriptional regulator</fullName>
    </submittedName>
</protein>
<dbReference type="Proteomes" id="UP001316087">
    <property type="component" value="Unassembled WGS sequence"/>
</dbReference>
<accession>A0ABS9UDI6</accession>
<evidence type="ECO:0000256" key="2">
    <source>
        <dbReference type="PROSITE-ProRule" id="PRU00335"/>
    </source>
</evidence>
<dbReference type="Pfam" id="PF00440">
    <property type="entry name" value="TetR_N"/>
    <property type="match status" value="1"/>
</dbReference>
<evidence type="ECO:0000259" key="3">
    <source>
        <dbReference type="PROSITE" id="PS50977"/>
    </source>
</evidence>
<dbReference type="SUPFAM" id="SSF46689">
    <property type="entry name" value="Homeodomain-like"/>
    <property type="match status" value="1"/>
</dbReference>
<reference evidence="4 5" key="1">
    <citation type="submission" date="2022-03" db="EMBL/GenBank/DDBJ databases">
        <authorList>
            <person name="Jo J.-H."/>
            <person name="Im W.-T."/>
        </authorList>
    </citation>
    <scope>NUCLEOTIDE SEQUENCE [LARGE SCALE GENOMIC DNA]</scope>
    <source>
        <strain evidence="4 5">MA9</strain>
    </source>
</reference>
<dbReference type="Gene3D" id="1.10.357.10">
    <property type="entry name" value="Tetracycline Repressor, domain 2"/>
    <property type="match status" value="1"/>
</dbReference>
<sequence>MNLRKRQVLDAALQLFIEKGFHNTSIQDILSKSMISKGTFYNYFSSKNECFMAILEQVRYEASLRRHEILHGNDPSDENILIEQIIVLMQINKEQNLVSIFEGIFQSNDLELRDALMRNRLIEVEWLSNRFVDIFGEEARPYTLELSILFFGMVQHLSMSFRTFYGVTVDVKKVVKIAFRNIKVVLPEMIATNDVIIGAGSLQLIEGNTHYRPITKDMILNKLEGFLSELQYDDIHTVGIQFTQTLIEQLTDDTLRSAVVEALLKPFRSSFSNTSHEAESIELSNMLWFYVKNFKET</sequence>
<feature type="domain" description="HTH tetR-type" evidence="3">
    <location>
        <begin position="2"/>
        <end position="62"/>
    </location>
</feature>
<dbReference type="InterPro" id="IPR001647">
    <property type="entry name" value="HTH_TetR"/>
</dbReference>
<organism evidence="4 5">
    <name type="scientific">Solibacillus palustris</name>
    <dbReference type="NCBI Taxonomy" id="2908203"/>
    <lineage>
        <taxon>Bacteria</taxon>
        <taxon>Bacillati</taxon>
        <taxon>Bacillota</taxon>
        <taxon>Bacilli</taxon>
        <taxon>Bacillales</taxon>
        <taxon>Caryophanaceae</taxon>
        <taxon>Solibacillus</taxon>
    </lineage>
</organism>
<evidence type="ECO:0000256" key="1">
    <source>
        <dbReference type="ARBA" id="ARBA00023125"/>
    </source>
</evidence>
<dbReference type="InterPro" id="IPR050624">
    <property type="entry name" value="HTH-type_Tx_Regulator"/>
</dbReference>
<feature type="DNA-binding region" description="H-T-H motif" evidence="2">
    <location>
        <begin position="25"/>
        <end position="44"/>
    </location>
</feature>
<evidence type="ECO:0000313" key="5">
    <source>
        <dbReference type="Proteomes" id="UP001316087"/>
    </source>
</evidence>
<gene>
    <name evidence="4" type="ORF">LZ480_10490</name>
</gene>
<proteinExistence type="predicted"/>
<dbReference type="PRINTS" id="PR00455">
    <property type="entry name" value="HTHTETR"/>
</dbReference>
<dbReference type="PANTHER" id="PTHR43479:SF22">
    <property type="entry name" value="TRANSCRIPTIONAL REGULATOR, TETR FAMILY"/>
    <property type="match status" value="1"/>
</dbReference>
<dbReference type="PANTHER" id="PTHR43479">
    <property type="entry name" value="ACREF/ENVCD OPERON REPRESSOR-RELATED"/>
    <property type="match status" value="1"/>
</dbReference>
<keyword evidence="5" id="KW-1185">Reference proteome</keyword>
<keyword evidence="1 2" id="KW-0238">DNA-binding</keyword>
<dbReference type="RefSeq" id="WP_241369380.1">
    <property type="nucleotide sequence ID" value="NZ_JAKZFC010000003.1"/>
</dbReference>
<name>A0ABS9UDI6_9BACL</name>
<dbReference type="EMBL" id="JAKZFC010000003">
    <property type="protein sequence ID" value="MCH7322318.1"/>
    <property type="molecule type" value="Genomic_DNA"/>
</dbReference>
<dbReference type="PROSITE" id="PS50977">
    <property type="entry name" value="HTH_TETR_2"/>
    <property type="match status" value="1"/>
</dbReference>